<evidence type="ECO:0000313" key="2">
    <source>
        <dbReference type="Proteomes" id="UP000593574"/>
    </source>
</evidence>
<reference evidence="1 2" key="1">
    <citation type="journal article" date="2019" name="Genome Biol. Evol.">
        <title>Insights into the evolution of the New World diploid cottons (Gossypium, subgenus Houzingenia) based on genome sequencing.</title>
        <authorList>
            <person name="Grover C.E."/>
            <person name="Arick M.A. 2nd"/>
            <person name="Thrash A."/>
            <person name="Conover J.L."/>
            <person name="Sanders W.S."/>
            <person name="Peterson D.G."/>
            <person name="Frelichowski J.E."/>
            <person name="Scheffler J.A."/>
            <person name="Scheffler B.E."/>
            <person name="Wendel J.F."/>
        </authorList>
    </citation>
    <scope>NUCLEOTIDE SEQUENCE [LARGE SCALE GENOMIC DNA]</scope>
    <source>
        <strain evidence="1">4</strain>
        <tissue evidence="1">Leaf</tissue>
    </source>
</reference>
<feature type="non-terminal residue" evidence="1">
    <location>
        <position position="43"/>
    </location>
</feature>
<dbReference type="EMBL" id="JABEZV010437525">
    <property type="protein sequence ID" value="MBA0729436.1"/>
    <property type="molecule type" value="Genomic_DNA"/>
</dbReference>
<protein>
    <submittedName>
        <fullName evidence="1">Uncharacterized protein</fullName>
    </submittedName>
</protein>
<dbReference type="AlphaFoldDB" id="A0A7J9AZC8"/>
<dbReference type="Proteomes" id="UP000593574">
    <property type="component" value="Unassembled WGS sequence"/>
</dbReference>
<gene>
    <name evidence="1" type="ORF">Golax_025702</name>
</gene>
<name>A0A7J9AZC8_9ROSI</name>
<comment type="caution">
    <text evidence="1">The sequence shown here is derived from an EMBL/GenBank/DDBJ whole genome shotgun (WGS) entry which is preliminary data.</text>
</comment>
<proteinExistence type="predicted"/>
<keyword evidence="2" id="KW-1185">Reference proteome</keyword>
<organism evidence="1 2">
    <name type="scientific">Gossypium laxum</name>
    <dbReference type="NCBI Taxonomy" id="34288"/>
    <lineage>
        <taxon>Eukaryota</taxon>
        <taxon>Viridiplantae</taxon>
        <taxon>Streptophyta</taxon>
        <taxon>Embryophyta</taxon>
        <taxon>Tracheophyta</taxon>
        <taxon>Spermatophyta</taxon>
        <taxon>Magnoliopsida</taxon>
        <taxon>eudicotyledons</taxon>
        <taxon>Gunneridae</taxon>
        <taxon>Pentapetalae</taxon>
        <taxon>rosids</taxon>
        <taxon>malvids</taxon>
        <taxon>Malvales</taxon>
        <taxon>Malvaceae</taxon>
        <taxon>Malvoideae</taxon>
        <taxon>Gossypium</taxon>
    </lineage>
</organism>
<accession>A0A7J9AZC8</accession>
<evidence type="ECO:0000313" key="1">
    <source>
        <dbReference type="EMBL" id="MBA0729436.1"/>
    </source>
</evidence>
<sequence>MSNAWKQVHWMKRFTVGAMTTLEYYKWWSRRVNDNIPGSREEC</sequence>